<dbReference type="InterPro" id="IPR029063">
    <property type="entry name" value="SAM-dependent_MTases_sf"/>
</dbReference>
<evidence type="ECO:0000313" key="4">
    <source>
        <dbReference type="EMBL" id="KAI3950366.1"/>
    </source>
</evidence>
<name>A0AAD4TDG8_9MAGN</name>
<organism evidence="4 5">
    <name type="scientific">Papaver atlanticum</name>
    <dbReference type="NCBI Taxonomy" id="357466"/>
    <lineage>
        <taxon>Eukaryota</taxon>
        <taxon>Viridiplantae</taxon>
        <taxon>Streptophyta</taxon>
        <taxon>Embryophyta</taxon>
        <taxon>Tracheophyta</taxon>
        <taxon>Spermatophyta</taxon>
        <taxon>Magnoliopsida</taxon>
        <taxon>Ranunculales</taxon>
        <taxon>Papaveraceae</taxon>
        <taxon>Papaveroideae</taxon>
        <taxon>Papaver</taxon>
    </lineage>
</organism>
<protein>
    <recommendedName>
        <fullName evidence="6">S-adenosylmethionine-dependent methyltransferase</fullName>
    </recommendedName>
</protein>
<dbReference type="SUPFAM" id="SSF53335">
    <property type="entry name" value="S-adenosyl-L-methionine-dependent methyltransferases"/>
    <property type="match status" value="1"/>
</dbReference>
<proteinExistence type="predicted"/>
<keyword evidence="5" id="KW-1185">Reference proteome</keyword>
<dbReference type="Proteomes" id="UP001202328">
    <property type="component" value="Unassembled WGS sequence"/>
</dbReference>
<feature type="region of interest" description="Disordered" evidence="3">
    <location>
        <begin position="1"/>
        <end position="21"/>
    </location>
</feature>
<dbReference type="PANTHER" id="PTHR31009">
    <property type="entry name" value="S-ADENOSYL-L-METHIONINE:CARBOXYL METHYLTRANSFERASE FAMILY PROTEIN"/>
    <property type="match status" value="1"/>
</dbReference>
<evidence type="ECO:0000256" key="2">
    <source>
        <dbReference type="ARBA" id="ARBA00022842"/>
    </source>
</evidence>
<gene>
    <name evidence="4" type="ORF">MKW98_003849</name>
</gene>
<dbReference type="GO" id="GO:0046872">
    <property type="term" value="F:metal ion binding"/>
    <property type="evidence" value="ECO:0007669"/>
    <property type="project" value="UniProtKB-KW"/>
</dbReference>
<dbReference type="Gene3D" id="1.10.1200.270">
    <property type="entry name" value="Methyltransferase, alpha-helical capping domain"/>
    <property type="match status" value="1"/>
</dbReference>
<reference evidence="4" key="1">
    <citation type="submission" date="2022-04" db="EMBL/GenBank/DDBJ databases">
        <title>A functionally conserved STORR gene fusion in Papaver species that diverged 16.8 million years ago.</title>
        <authorList>
            <person name="Catania T."/>
        </authorList>
    </citation>
    <scope>NUCLEOTIDE SEQUENCE</scope>
    <source>
        <strain evidence="4">S-188037</strain>
    </source>
</reference>
<evidence type="ECO:0000256" key="1">
    <source>
        <dbReference type="ARBA" id="ARBA00022723"/>
    </source>
</evidence>
<sequence>MESSSSTTGAIPMTGGDGRNSYANNSSLQRIVVDRSKSIIDEAIANYLDIQICPSSNTFRIADLGCSVGPNTFIAMKNIIEAIDLKYSKSGSSPEFHVFFNDHASNDFNTLFVSLPPEKPYFAAGVPGSFHTRLFPKRTLHIVHSTNSLHWLSQVPKEVTDINSPAYNKGRVHYTNARYEVFEAYSAQYAKDIEAFLHARAEEIVCRGLMLLTVSAIPDEAPTELGMGPLIDILGFCLMDMANMGMLEEAKVDSFNVPVYKTTPREMKKLVERNECFNIERIIDILPQENNLKEVSAQTYSDHTRAIMEGVIKLHFGCSDHTIDHLFQHLYPKKLEDSLANLLKSMGKSIVLFLILRRK</sequence>
<dbReference type="InterPro" id="IPR005299">
    <property type="entry name" value="MeTrfase_7"/>
</dbReference>
<dbReference type="GO" id="GO:0008168">
    <property type="term" value="F:methyltransferase activity"/>
    <property type="evidence" value="ECO:0007669"/>
    <property type="project" value="InterPro"/>
</dbReference>
<dbReference type="Gene3D" id="3.40.50.150">
    <property type="entry name" value="Vaccinia Virus protein VP39"/>
    <property type="match status" value="1"/>
</dbReference>
<keyword evidence="1" id="KW-0479">Metal-binding</keyword>
<evidence type="ECO:0008006" key="6">
    <source>
        <dbReference type="Google" id="ProtNLM"/>
    </source>
</evidence>
<dbReference type="AlphaFoldDB" id="A0AAD4TDG8"/>
<evidence type="ECO:0000313" key="5">
    <source>
        <dbReference type="Proteomes" id="UP001202328"/>
    </source>
</evidence>
<evidence type="ECO:0000256" key="3">
    <source>
        <dbReference type="SAM" id="MobiDB-lite"/>
    </source>
</evidence>
<dbReference type="Pfam" id="PF03492">
    <property type="entry name" value="Methyltransf_7"/>
    <property type="match status" value="1"/>
</dbReference>
<dbReference type="EMBL" id="JAJJMB010002868">
    <property type="protein sequence ID" value="KAI3950366.1"/>
    <property type="molecule type" value="Genomic_DNA"/>
</dbReference>
<comment type="caution">
    <text evidence="4">The sequence shown here is derived from an EMBL/GenBank/DDBJ whole genome shotgun (WGS) entry which is preliminary data.</text>
</comment>
<accession>A0AAD4TDG8</accession>
<dbReference type="InterPro" id="IPR042086">
    <property type="entry name" value="MeTrfase_capping"/>
</dbReference>
<keyword evidence="2" id="KW-0460">Magnesium</keyword>